<dbReference type="AlphaFoldDB" id="A0A3E5GPH8"/>
<gene>
    <name evidence="1" type="ORF">DXB12_13910</name>
</gene>
<dbReference type="RefSeq" id="WP_117614092.1">
    <property type="nucleotide sequence ID" value="NZ_QSVQ01000020.1"/>
</dbReference>
<evidence type="ECO:0000313" key="1">
    <source>
        <dbReference type="EMBL" id="RGO47657.1"/>
    </source>
</evidence>
<name>A0A3E5GPH8_9FIRM</name>
<organism evidence="1 2">
    <name type="scientific">Dorea formicigenerans</name>
    <dbReference type="NCBI Taxonomy" id="39486"/>
    <lineage>
        <taxon>Bacteria</taxon>
        <taxon>Bacillati</taxon>
        <taxon>Bacillota</taxon>
        <taxon>Clostridia</taxon>
        <taxon>Lachnospirales</taxon>
        <taxon>Lachnospiraceae</taxon>
        <taxon>Dorea</taxon>
    </lineage>
</organism>
<comment type="caution">
    <text evidence="1">The sequence shown here is derived from an EMBL/GenBank/DDBJ whole genome shotgun (WGS) entry which is preliminary data.</text>
</comment>
<keyword evidence="2" id="KW-1185">Reference proteome</keyword>
<dbReference type="EMBL" id="QSVQ01000020">
    <property type="protein sequence ID" value="RGO47657.1"/>
    <property type="molecule type" value="Genomic_DNA"/>
</dbReference>
<protein>
    <submittedName>
        <fullName evidence="1">Phage tail protein</fullName>
    </submittedName>
</protein>
<evidence type="ECO:0000313" key="2">
    <source>
        <dbReference type="Proteomes" id="UP000261055"/>
    </source>
</evidence>
<sequence length="216" mass="23567">MAIKGLSKPIVADYTANGNQVTYGESYIADHAVEYSVKINSGDKKELYADNQVQESSKGIFTSGDLTLKTSDFEPKLSAKIVGAKTVERTVGEDTVKEVVLDDSQNSTYKGFGIIEEHEIDGVTSYLPVVFPRVVFDIPADAATTRGESIDWQTKEITGTITRSAQVDDKYNHPWKVSPEEGMATEDDAVKYILAVFGSKNTTVQTQTEKAGKAVK</sequence>
<proteinExistence type="predicted"/>
<dbReference type="Proteomes" id="UP000261055">
    <property type="component" value="Unassembled WGS sequence"/>
</dbReference>
<accession>A0A3E5GPH8</accession>
<reference evidence="1 2" key="1">
    <citation type="submission" date="2018-08" db="EMBL/GenBank/DDBJ databases">
        <title>A genome reference for cultivated species of the human gut microbiota.</title>
        <authorList>
            <person name="Zou Y."/>
            <person name="Xue W."/>
            <person name="Luo G."/>
        </authorList>
    </citation>
    <scope>NUCLEOTIDE SEQUENCE [LARGE SCALE GENOMIC DNA]</scope>
    <source>
        <strain evidence="1 2">OM02-12</strain>
    </source>
</reference>